<dbReference type="InterPro" id="IPR003593">
    <property type="entry name" value="AAA+_ATPase"/>
</dbReference>
<sequence length="323" mass="35233">MTAEPLLQVRRLSKLYDIRQGLFSRLVGHVRAVDDVSFDIGTSEVLGLAGESGSGKTTIGRSVLRLVEPTSGSIRFEGKEVTAFDRPQLRDFRRSAQIVFQDPYASIDPTMSVGDAIAEPLRVQGLASRSEIPDRVEKLLTDVALPADFARRRPSDLSGGQRQRVVIARALAVGPRFIVADEPVSALDVSIQAQIISLLEDLKSRLGLAMLFISHDLAVMEYLSDRIAVVYLGKLMEIGPSRDVVATPKHPYTEALISAVPDPSSRRKRIILKGDVPSPVSPPSGCVFRTRCPYALPDCAAAVPATREVRPGHFKACIRDDIL</sequence>
<dbReference type="GO" id="GO:0016887">
    <property type="term" value="F:ATP hydrolysis activity"/>
    <property type="evidence" value="ECO:0007669"/>
    <property type="project" value="InterPro"/>
</dbReference>
<organism evidence="7 8">
    <name type="scientific">Limobrevibacterium gyesilva</name>
    <dbReference type="NCBI Taxonomy" id="2991712"/>
    <lineage>
        <taxon>Bacteria</taxon>
        <taxon>Pseudomonadati</taxon>
        <taxon>Pseudomonadota</taxon>
        <taxon>Alphaproteobacteria</taxon>
        <taxon>Acetobacterales</taxon>
        <taxon>Acetobacteraceae</taxon>
        <taxon>Limobrevibacterium</taxon>
    </lineage>
</organism>
<dbReference type="InterPro" id="IPR013563">
    <property type="entry name" value="Oligopep_ABC_C"/>
</dbReference>
<dbReference type="PANTHER" id="PTHR43776">
    <property type="entry name" value="TRANSPORT ATP-BINDING PROTEIN"/>
    <property type="match status" value="1"/>
</dbReference>
<dbReference type="GO" id="GO:0015833">
    <property type="term" value="P:peptide transport"/>
    <property type="evidence" value="ECO:0007669"/>
    <property type="project" value="InterPro"/>
</dbReference>
<evidence type="ECO:0000256" key="4">
    <source>
        <dbReference type="ARBA" id="ARBA00022741"/>
    </source>
</evidence>
<dbReference type="PANTHER" id="PTHR43776:SF7">
    <property type="entry name" value="D,D-DIPEPTIDE TRANSPORT ATP-BINDING PROTEIN DDPF-RELATED"/>
    <property type="match status" value="1"/>
</dbReference>
<dbReference type="PROSITE" id="PS50893">
    <property type="entry name" value="ABC_TRANSPORTER_2"/>
    <property type="match status" value="1"/>
</dbReference>
<dbReference type="GO" id="GO:0055085">
    <property type="term" value="P:transmembrane transport"/>
    <property type="evidence" value="ECO:0007669"/>
    <property type="project" value="UniProtKB-ARBA"/>
</dbReference>
<feature type="domain" description="ABC transporter" evidence="6">
    <location>
        <begin position="7"/>
        <end position="257"/>
    </location>
</feature>
<dbReference type="GO" id="GO:0005886">
    <property type="term" value="C:plasma membrane"/>
    <property type="evidence" value="ECO:0007669"/>
    <property type="project" value="UniProtKB-SubCell"/>
</dbReference>
<dbReference type="AlphaFoldDB" id="A0AA42CFE2"/>
<evidence type="ECO:0000256" key="1">
    <source>
        <dbReference type="ARBA" id="ARBA00004417"/>
    </source>
</evidence>
<dbReference type="PROSITE" id="PS00211">
    <property type="entry name" value="ABC_TRANSPORTER_1"/>
    <property type="match status" value="1"/>
</dbReference>
<keyword evidence="4" id="KW-0547">Nucleotide-binding</keyword>
<dbReference type="Pfam" id="PF00005">
    <property type="entry name" value="ABC_tran"/>
    <property type="match status" value="1"/>
</dbReference>
<evidence type="ECO:0000259" key="6">
    <source>
        <dbReference type="PROSITE" id="PS50893"/>
    </source>
</evidence>
<name>A0AA42CFE2_9PROT</name>
<proteinExistence type="inferred from homology"/>
<comment type="caution">
    <text evidence="7">The sequence shown here is derived from an EMBL/GenBank/DDBJ whole genome shotgun (WGS) entry which is preliminary data.</text>
</comment>
<evidence type="ECO:0000256" key="2">
    <source>
        <dbReference type="ARBA" id="ARBA00005417"/>
    </source>
</evidence>
<keyword evidence="5 7" id="KW-0067">ATP-binding</keyword>
<keyword evidence="8" id="KW-1185">Reference proteome</keyword>
<comment type="similarity">
    <text evidence="2">Belongs to the ABC transporter superfamily.</text>
</comment>
<dbReference type="Proteomes" id="UP001165679">
    <property type="component" value="Unassembled WGS sequence"/>
</dbReference>
<evidence type="ECO:0000256" key="5">
    <source>
        <dbReference type="ARBA" id="ARBA00022840"/>
    </source>
</evidence>
<dbReference type="EMBL" id="JAPDNT010000005">
    <property type="protein sequence ID" value="MCW3474751.1"/>
    <property type="molecule type" value="Genomic_DNA"/>
</dbReference>
<reference evidence="7" key="1">
    <citation type="submission" date="2022-09" db="EMBL/GenBank/DDBJ databases">
        <title>Rhodovastum sp. nov. RN2-1 isolated from soil in Seongnam, South Korea.</title>
        <authorList>
            <person name="Le N.T."/>
        </authorList>
    </citation>
    <scope>NUCLEOTIDE SEQUENCE</scope>
    <source>
        <strain evidence="7">RN2-1</strain>
    </source>
</reference>
<protein>
    <submittedName>
        <fullName evidence="7">ABC transporter ATP-binding protein</fullName>
    </submittedName>
</protein>
<dbReference type="CDD" id="cd03257">
    <property type="entry name" value="ABC_NikE_OppD_transporters"/>
    <property type="match status" value="1"/>
</dbReference>
<keyword evidence="3" id="KW-0813">Transport</keyword>
<evidence type="ECO:0000256" key="3">
    <source>
        <dbReference type="ARBA" id="ARBA00022448"/>
    </source>
</evidence>
<dbReference type="RefSeq" id="WP_264713406.1">
    <property type="nucleotide sequence ID" value="NZ_JAPDNT010000005.1"/>
</dbReference>
<dbReference type="InterPro" id="IPR003439">
    <property type="entry name" value="ABC_transporter-like_ATP-bd"/>
</dbReference>
<dbReference type="FunFam" id="3.40.50.300:FF:000016">
    <property type="entry name" value="Oligopeptide ABC transporter ATP-binding component"/>
    <property type="match status" value="1"/>
</dbReference>
<dbReference type="InterPro" id="IPR027417">
    <property type="entry name" value="P-loop_NTPase"/>
</dbReference>
<reference evidence="7" key="2">
    <citation type="submission" date="2022-10" db="EMBL/GenBank/DDBJ databases">
        <authorList>
            <person name="Trinh H.N."/>
        </authorList>
    </citation>
    <scope>NUCLEOTIDE SEQUENCE</scope>
    <source>
        <strain evidence="7">RN2-1</strain>
    </source>
</reference>
<dbReference type="InterPro" id="IPR017871">
    <property type="entry name" value="ABC_transporter-like_CS"/>
</dbReference>
<dbReference type="SUPFAM" id="SSF52540">
    <property type="entry name" value="P-loop containing nucleoside triphosphate hydrolases"/>
    <property type="match status" value="1"/>
</dbReference>
<gene>
    <name evidence="7" type="ORF">OL599_09160</name>
</gene>
<dbReference type="Gene3D" id="3.40.50.300">
    <property type="entry name" value="P-loop containing nucleotide triphosphate hydrolases"/>
    <property type="match status" value="1"/>
</dbReference>
<dbReference type="NCBIfam" id="TIGR01727">
    <property type="entry name" value="oligo_HPY"/>
    <property type="match status" value="1"/>
</dbReference>
<accession>A0AA42CFE2</accession>
<dbReference type="SMART" id="SM00382">
    <property type="entry name" value="AAA"/>
    <property type="match status" value="1"/>
</dbReference>
<dbReference type="GO" id="GO:0005524">
    <property type="term" value="F:ATP binding"/>
    <property type="evidence" value="ECO:0007669"/>
    <property type="project" value="UniProtKB-KW"/>
</dbReference>
<evidence type="ECO:0000313" key="7">
    <source>
        <dbReference type="EMBL" id="MCW3474751.1"/>
    </source>
</evidence>
<evidence type="ECO:0000313" key="8">
    <source>
        <dbReference type="Proteomes" id="UP001165679"/>
    </source>
</evidence>
<dbReference type="Pfam" id="PF08352">
    <property type="entry name" value="oligo_HPY"/>
    <property type="match status" value="1"/>
</dbReference>
<comment type="subcellular location">
    <subcellularLocation>
        <location evidence="1">Cell inner membrane</location>
        <topology evidence="1">Peripheral membrane protein</topology>
    </subcellularLocation>
</comment>
<dbReference type="InterPro" id="IPR050319">
    <property type="entry name" value="ABC_transp_ATP-bind"/>
</dbReference>